<keyword evidence="1" id="KW-0812">Transmembrane</keyword>
<dbReference type="GO" id="GO:0006508">
    <property type="term" value="P:proteolysis"/>
    <property type="evidence" value="ECO:0007669"/>
    <property type="project" value="InterPro"/>
</dbReference>
<dbReference type="GO" id="GO:0004175">
    <property type="term" value="F:endopeptidase activity"/>
    <property type="evidence" value="ECO:0007669"/>
    <property type="project" value="TreeGrafter"/>
</dbReference>
<dbReference type="Pfam" id="PF03572">
    <property type="entry name" value="Peptidase_S41"/>
    <property type="match status" value="1"/>
</dbReference>
<feature type="transmembrane region" description="Helical" evidence="1">
    <location>
        <begin position="24"/>
        <end position="41"/>
    </location>
</feature>
<organism evidence="3 4">
    <name type="scientific">Candidatus Shapirobacteria bacterium CG07_land_8_20_14_0_80_39_18</name>
    <dbReference type="NCBI Taxonomy" id="1974882"/>
    <lineage>
        <taxon>Bacteria</taxon>
        <taxon>Candidatus Shapironibacteriota</taxon>
    </lineage>
</organism>
<dbReference type="Pfam" id="PF00226">
    <property type="entry name" value="DnaJ"/>
    <property type="match status" value="1"/>
</dbReference>
<dbReference type="CDD" id="cd06567">
    <property type="entry name" value="Peptidase_S41"/>
    <property type="match status" value="1"/>
</dbReference>
<feature type="non-terminal residue" evidence="3">
    <location>
        <position position="386"/>
    </location>
</feature>
<comment type="caution">
    <text evidence="3">The sequence shown here is derived from an EMBL/GenBank/DDBJ whole genome shotgun (WGS) entry which is preliminary data.</text>
</comment>
<dbReference type="AlphaFoldDB" id="A0A2M6YS16"/>
<evidence type="ECO:0000256" key="1">
    <source>
        <dbReference type="SAM" id="Phobius"/>
    </source>
</evidence>
<dbReference type="PANTHER" id="PTHR32060">
    <property type="entry name" value="TAIL-SPECIFIC PROTEASE"/>
    <property type="match status" value="1"/>
</dbReference>
<dbReference type="GO" id="GO:0008236">
    <property type="term" value="F:serine-type peptidase activity"/>
    <property type="evidence" value="ECO:0007669"/>
    <property type="project" value="InterPro"/>
</dbReference>
<keyword evidence="1" id="KW-0472">Membrane</keyword>
<dbReference type="GO" id="GO:0030288">
    <property type="term" value="C:outer membrane-bounded periplasmic space"/>
    <property type="evidence" value="ECO:0007669"/>
    <property type="project" value="TreeGrafter"/>
</dbReference>
<feature type="domain" description="J" evidence="2">
    <location>
        <begin position="178"/>
        <end position="240"/>
    </location>
</feature>
<dbReference type="InterPro" id="IPR029045">
    <property type="entry name" value="ClpP/crotonase-like_dom_sf"/>
</dbReference>
<dbReference type="CDD" id="cd06257">
    <property type="entry name" value="DnaJ"/>
    <property type="match status" value="1"/>
</dbReference>
<dbReference type="GO" id="GO:0007165">
    <property type="term" value="P:signal transduction"/>
    <property type="evidence" value="ECO:0007669"/>
    <property type="project" value="TreeGrafter"/>
</dbReference>
<protein>
    <recommendedName>
        <fullName evidence="2">J domain-containing protein</fullName>
    </recommendedName>
</protein>
<evidence type="ECO:0000313" key="3">
    <source>
        <dbReference type="EMBL" id="PIU36284.1"/>
    </source>
</evidence>
<dbReference type="SUPFAM" id="SSF46565">
    <property type="entry name" value="Chaperone J-domain"/>
    <property type="match status" value="1"/>
</dbReference>
<proteinExistence type="predicted"/>
<evidence type="ECO:0000259" key="2">
    <source>
        <dbReference type="PROSITE" id="PS50076"/>
    </source>
</evidence>
<evidence type="ECO:0000313" key="4">
    <source>
        <dbReference type="Proteomes" id="UP000229502"/>
    </source>
</evidence>
<dbReference type="PANTHER" id="PTHR32060:SF30">
    <property type="entry name" value="CARBOXY-TERMINAL PROCESSING PROTEASE CTPA"/>
    <property type="match status" value="1"/>
</dbReference>
<dbReference type="SMART" id="SM00271">
    <property type="entry name" value="DnaJ"/>
    <property type="match status" value="1"/>
</dbReference>
<accession>A0A2M6YS16</accession>
<dbReference type="Proteomes" id="UP000229502">
    <property type="component" value="Unassembled WGS sequence"/>
</dbReference>
<dbReference type="Gene3D" id="1.10.287.110">
    <property type="entry name" value="DnaJ domain"/>
    <property type="match status" value="1"/>
</dbReference>
<dbReference type="InterPro" id="IPR005151">
    <property type="entry name" value="Tail-specific_protease"/>
</dbReference>
<dbReference type="Gene3D" id="3.90.226.10">
    <property type="entry name" value="2-enoyl-CoA Hydratase, Chain A, domain 1"/>
    <property type="match status" value="1"/>
</dbReference>
<dbReference type="SUPFAM" id="SSF52096">
    <property type="entry name" value="ClpP/crotonase"/>
    <property type="match status" value="1"/>
</dbReference>
<sequence length="386" mass="44159">MQKSLPSNDKIYLVKLFKSRKFRLLAKIFLITVIFGLGIFADRIYPKISASWKVKKNVSSFSKTPEKHVAFLGEIYDLIKQNYWDKISDEQLVNLYVLAAEKVTGKKQEIKTKDLKNLQQLLLKNINEIKDKGKKKEFTTTLADIVLANLQPFGRSRLYSQKQEVDLKNTVENKTEVDHYKTLDVSKEVSPDQLKKAFEKKVVELKKDQSPEAKEKLTEVNKAYQILSDEGNKKTYDELGVEPTMENRLIGPSVFYIRLNKFSPTTIEELVRVTQKVDKDPGPTALIVDLRDNVGGAIDGLPYFLGPFIGNDQYTYQFYHQGQKEDFKTKIGWLPSLVRYKNVVILVNENTQSSAEVMAAVLKKYNVGIVVGTKTRGWGTVEKVFE</sequence>
<keyword evidence="1" id="KW-1133">Transmembrane helix</keyword>
<dbReference type="InterPro" id="IPR036869">
    <property type="entry name" value="J_dom_sf"/>
</dbReference>
<reference evidence="4" key="1">
    <citation type="submission" date="2017-09" db="EMBL/GenBank/DDBJ databases">
        <title>Depth-based differentiation of microbial function through sediment-hosted aquifers and enrichment of novel symbionts in the deep terrestrial subsurface.</title>
        <authorList>
            <person name="Probst A.J."/>
            <person name="Ladd B."/>
            <person name="Jarett J.K."/>
            <person name="Geller-Mcgrath D.E."/>
            <person name="Sieber C.M.K."/>
            <person name="Emerson J.B."/>
            <person name="Anantharaman K."/>
            <person name="Thomas B.C."/>
            <person name="Malmstrom R."/>
            <person name="Stieglmeier M."/>
            <person name="Klingl A."/>
            <person name="Woyke T."/>
            <person name="Ryan C.M."/>
            <person name="Banfield J.F."/>
        </authorList>
    </citation>
    <scope>NUCLEOTIDE SEQUENCE [LARGE SCALE GENOMIC DNA]</scope>
</reference>
<dbReference type="InterPro" id="IPR001623">
    <property type="entry name" value="DnaJ_domain"/>
</dbReference>
<gene>
    <name evidence="3" type="ORF">COT03_00400</name>
</gene>
<dbReference type="SMART" id="SM00245">
    <property type="entry name" value="TSPc"/>
    <property type="match status" value="1"/>
</dbReference>
<dbReference type="PRINTS" id="PR00625">
    <property type="entry name" value="JDOMAIN"/>
</dbReference>
<dbReference type="EMBL" id="PEWZ01000024">
    <property type="protein sequence ID" value="PIU36284.1"/>
    <property type="molecule type" value="Genomic_DNA"/>
</dbReference>
<dbReference type="PROSITE" id="PS50076">
    <property type="entry name" value="DNAJ_2"/>
    <property type="match status" value="1"/>
</dbReference>
<name>A0A2M6YS16_9BACT</name>